<feature type="compositionally biased region" description="Basic and acidic residues" evidence="1">
    <location>
        <begin position="188"/>
        <end position="212"/>
    </location>
</feature>
<accession>A0A2V2VKS4</accession>
<gene>
    <name evidence="2" type="ORF">C4B63_17g253</name>
</gene>
<name>A0A2V2VKS4_TRYCR</name>
<dbReference type="OrthoDB" id="262225at2759"/>
<proteinExistence type="predicted"/>
<evidence type="ECO:0000256" key="1">
    <source>
        <dbReference type="SAM" id="MobiDB-lite"/>
    </source>
</evidence>
<organism evidence="2 3">
    <name type="scientific">Trypanosoma cruzi</name>
    <dbReference type="NCBI Taxonomy" id="5693"/>
    <lineage>
        <taxon>Eukaryota</taxon>
        <taxon>Discoba</taxon>
        <taxon>Euglenozoa</taxon>
        <taxon>Kinetoplastea</taxon>
        <taxon>Metakinetoplastina</taxon>
        <taxon>Trypanosomatida</taxon>
        <taxon>Trypanosomatidae</taxon>
        <taxon>Trypanosoma</taxon>
        <taxon>Schizotrypanum</taxon>
    </lineage>
</organism>
<dbReference type="VEuPathDB" id="TriTrypDB:C3747_12g423"/>
<dbReference type="VEuPathDB" id="TriTrypDB:TcG_00187"/>
<keyword evidence="2" id="KW-0966">Cell projection</keyword>
<dbReference type="VEuPathDB" id="TriTrypDB:BCY84_18326"/>
<evidence type="ECO:0000313" key="3">
    <source>
        <dbReference type="Proteomes" id="UP000246121"/>
    </source>
</evidence>
<protein>
    <submittedName>
        <fullName evidence="2">Putative Paraflagellar Rod Proteome Component 9</fullName>
    </submittedName>
</protein>
<dbReference type="VEuPathDB" id="TriTrypDB:ECC02_003679"/>
<dbReference type="VEuPathDB" id="TriTrypDB:TcCLB.427789.20"/>
<dbReference type="VEuPathDB" id="TriTrypDB:C4B63_17g253"/>
<dbReference type="VEuPathDB" id="TriTrypDB:TcCLB.506221.70"/>
<dbReference type="VEuPathDB" id="TriTrypDB:TcBrA4_0103610"/>
<dbReference type="VEuPathDB" id="TriTrypDB:TcCL_NonESM01015"/>
<dbReference type="Proteomes" id="UP000246121">
    <property type="component" value="Unassembled WGS sequence"/>
</dbReference>
<keyword evidence="2" id="KW-0969">Cilium</keyword>
<dbReference type="VEuPathDB" id="TriTrypDB:Tc_MARK_2881"/>
<dbReference type="EMBL" id="PRFA01000017">
    <property type="protein sequence ID" value="PWU97039.1"/>
    <property type="molecule type" value="Genomic_DNA"/>
</dbReference>
<feature type="region of interest" description="Disordered" evidence="1">
    <location>
        <begin position="180"/>
        <end position="343"/>
    </location>
</feature>
<comment type="caution">
    <text evidence="2">The sequence shown here is derived from an EMBL/GenBank/DDBJ whole genome shotgun (WGS) entry which is preliminary data.</text>
</comment>
<feature type="region of interest" description="Disordered" evidence="1">
    <location>
        <begin position="130"/>
        <end position="165"/>
    </location>
</feature>
<dbReference type="VEuPathDB" id="TriTrypDB:TcYC6_0052540"/>
<evidence type="ECO:0000313" key="2">
    <source>
        <dbReference type="EMBL" id="PWU97039.1"/>
    </source>
</evidence>
<keyword evidence="2" id="KW-0282">Flagellum</keyword>
<dbReference type="VEuPathDB" id="TriTrypDB:TCSYLVIO_004135"/>
<reference evidence="2 3" key="1">
    <citation type="journal article" date="2018" name="Microb. Genom.">
        <title>Expanding an expanded genome: long-read sequencing of Trypanosoma cruzi.</title>
        <authorList>
            <person name="Berna L."/>
            <person name="Rodriguez M."/>
            <person name="Chiribao M.L."/>
            <person name="Parodi-Talice A."/>
            <person name="Pita S."/>
            <person name="Rijo G."/>
            <person name="Alvarez-Valin F."/>
            <person name="Robello C."/>
        </authorList>
    </citation>
    <scope>NUCLEOTIDE SEQUENCE [LARGE SCALE GENOMIC DNA]</scope>
    <source>
        <strain evidence="2 3">Dm28c</strain>
    </source>
</reference>
<sequence>MAEGTAAAAGALSELFIDEDKVHRSLIPDDVVIRDYLSCINDDTWVRHAELVQLSDLKETPHEELVKKEVLRTFIEERRRSGLEVPRDLIMEGILWQERFMEEYKREQRSQDKKEASNYKQSLMSKFRTKRTGVSEVTDSASRGTRAIEYKESQASAPEYPTEDTDARDTYHELRNGDASAVQQDLNNDAHKKEEEEKIEPAAANEFDHEIDIAAEPCPVEDHTEPEQQADEALQQGHSGESKNEYPTEDEFPAGQQSAGTEPAGQAAVPGDVTQAAAEYPSEEGISAEKPSHEGEATAPDTEAPDGTEYPVEDAKTPPNEPAADLADQPATDANADTNAEEM</sequence>
<dbReference type="AlphaFoldDB" id="A0A2V2VKS4"/>